<sequence>MAENRTSAAQLDSSPCVPGGGVLYTLSKSLHTEHKKVRRKRVPLTHSLRWNEIVRYTTIPVEFH</sequence>
<gene>
    <name evidence="1" type="ORF">Syun_012062</name>
</gene>
<comment type="caution">
    <text evidence="1">The sequence shown here is derived from an EMBL/GenBank/DDBJ whole genome shotgun (WGS) entry which is preliminary data.</text>
</comment>
<reference evidence="1 2" key="1">
    <citation type="submission" date="2024-01" db="EMBL/GenBank/DDBJ databases">
        <title>Genome assemblies of Stephania.</title>
        <authorList>
            <person name="Yang L."/>
        </authorList>
    </citation>
    <scope>NUCLEOTIDE SEQUENCE [LARGE SCALE GENOMIC DNA]</scope>
    <source>
        <strain evidence="1">YNDBR</strain>
        <tissue evidence="1">Leaf</tissue>
    </source>
</reference>
<keyword evidence="2" id="KW-1185">Reference proteome</keyword>
<dbReference type="Proteomes" id="UP001420932">
    <property type="component" value="Unassembled WGS sequence"/>
</dbReference>
<name>A0AAP0JYT7_9MAGN</name>
<evidence type="ECO:0000313" key="2">
    <source>
        <dbReference type="Proteomes" id="UP001420932"/>
    </source>
</evidence>
<dbReference type="EMBL" id="JBBNAF010000005">
    <property type="protein sequence ID" value="KAK9142662.1"/>
    <property type="molecule type" value="Genomic_DNA"/>
</dbReference>
<proteinExistence type="predicted"/>
<dbReference type="AlphaFoldDB" id="A0AAP0JYT7"/>
<evidence type="ECO:0000313" key="1">
    <source>
        <dbReference type="EMBL" id="KAK9142662.1"/>
    </source>
</evidence>
<accession>A0AAP0JYT7</accession>
<protein>
    <submittedName>
        <fullName evidence="1">Uncharacterized protein</fullName>
    </submittedName>
</protein>
<organism evidence="1 2">
    <name type="scientific">Stephania yunnanensis</name>
    <dbReference type="NCBI Taxonomy" id="152371"/>
    <lineage>
        <taxon>Eukaryota</taxon>
        <taxon>Viridiplantae</taxon>
        <taxon>Streptophyta</taxon>
        <taxon>Embryophyta</taxon>
        <taxon>Tracheophyta</taxon>
        <taxon>Spermatophyta</taxon>
        <taxon>Magnoliopsida</taxon>
        <taxon>Ranunculales</taxon>
        <taxon>Menispermaceae</taxon>
        <taxon>Menispermoideae</taxon>
        <taxon>Cissampelideae</taxon>
        <taxon>Stephania</taxon>
    </lineage>
</organism>